<feature type="transmembrane region" description="Helical" evidence="5">
    <location>
        <begin position="109"/>
        <end position="131"/>
    </location>
</feature>
<feature type="transmembrane region" description="Helical" evidence="5">
    <location>
        <begin position="17"/>
        <end position="37"/>
    </location>
</feature>
<feature type="transmembrane region" description="Helical" evidence="5">
    <location>
        <begin position="78"/>
        <end position="97"/>
    </location>
</feature>
<evidence type="ECO:0000256" key="2">
    <source>
        <dbReference type="ARBA" id="ARBA00022692"/>
    </source>
</evidence>
<organism evidence="6 7">
    <name type="scientific">Robiginitalea biformata (strain ATCC BAA-864 / DSM 15991 / KCTC 12146 / HTCC2501)</name>
    <dbReference type="NCBI Taxonomy" id="313596"/>
    <lineage>
        <taxon>Bacteria</taxon>
        <taxon>Pseudomonadati</taxon>
        <taxon>Bacteroidota</taxon>
        <taxon>Flavobacteriia</taxon>
        <taxon>Flavobacteriales</taxon>
        <taxon>Flavobacteriaceae</taxon>
        <taxon>Robiginitalea</taxon>
    </lineage>
</organism>
<keyword evidence="3 5" id="KW-1133">Transmembrane helix</keyword>
<dbReference type="PANTHER" id="PTHR10361">
    <property type="entry name" value="SODIUM-BILE ACID COTRANSPORTER"/>
    <property type="match status" value="1"/>
</dbReference>
<dbReference type="InterPro" id="IPR002657">
    <property type="entry name" value="BilAc:Na_symport/Acr3"/>
</dbReference>
<feature type="transmembrane region" description="Helical" evidence="5">
    <location>
        <begin position="151"/>
        <end position="170"/>
    </location>
</feature>
<feature type="transmembrane region" description="Helical" evidence="5">
    <location>
        <begin position="182"/>
        <end position="201"/>
    </location>
</feature>
<sequence>MEVQFDQLRIAFDSDSLFALNCALALVMFGIALDIRVSGFRSLLKSPRALCGGVACQFFLLPLLTFLLVLWLQPQPSFALGMILVAACPGGNVSNFMTHLAGGNTELSVSLTAIATLVAVVMTPLNLAFWGGQYAPAGQILQQVHINPMEMVQLVGFLLALPLLAGMGLRRLRPGLARSLARYFRGGSLLFFIVLVGIAVWKDHSVLAQALGLVFGMVLLHNLLALATGFLTGKALGLRISGPSPWRPAFKIPVWAFC</sequence>
<dbReference type="Proteomes" id="UP000009049">
    <property type="component" value="Chromosome"/>
</dbReference>
<dbReference type="STRING" id="313596.RB2501_11267"/>
<dbReference type="InterPro" id="IPR004710">
    <property type="entry name" value="Bilac:Na_transpt"/>
</dbReference>
<evidence type="ECO:0000256" key="1">
    <source>
        <dbReference type="ARBA" id="ARBA00004141"/>
    </source>
</evidence>
<evidence type="ECO:0000313" key="7">
    <source>
        <dbReference type="Proteomes" id="UP000009049"/>
    </source>
</evidence>
<dbReference type="EMBL" id="CP001712">
    <property type="protein sequence ID" value="EAR14902.1"/>
    <property type="molecule type" value="Genomic_DNA"/>
</dbReference>
<keyword evidence="4 5" id="KW-0472">Membrane</keyword>
<dbReference type="PANTHER" id="PTHR10361:SF28">
    <property type="entry name" value="P3 PROTEIN-RELATED"/>
    <property type="match status" value="1"/>
</dbReference>
<name>A4CML0_ROBBH</name>
<accession>A4CML0</accession>
<evidence type="ECO:0000313" key="6">
    <source>
        <dbReference type="EMBL" id="EAR14902.1"/>
    </source>
</evidence>
<keyword evidence="7" id="KW-1185">Reference proteome</keyword>
<protein>
    <submittedName>
        <fullName evidence="6">Bile acid transporter family protein</fullName>
    </submittedName>
</protein>
<comment type="subcellular location">
    <subcellularLocation>
        <location evidence="1">Membrane</location>
        <topology evidence="1">Multi-pass membrane protein</topology>
    </subcellularLocation>
</comment>
<dbReference type="GO" id="GO:0016020">
    <property type="term" value="C:membrane"/>
    <property type="evidence" value="ECO:0007669"/>
    <property type="project" value="UniProtKB-SubCell"/>
</dbReference>
<dbReference type="InterPro" id="IPR038770">
    <property type="entry name" value="Na+/solute_symporter_sf"/>
</dbReference>
<feature type="transmembrane region" description="Helical" evidence="5">
    <location>
        <begin position="207"/>
        <end position="231"/>
    </location>
</feature>
<dbReference type="Pfam" id="PF01758">
    <property type="entry name" value="SBF"/>
    <property type="match status" value="1"/>
</dbReference>
<evidence type="ECO:0000256" key="4">
    <source>
        <dbReference type="ARBA" id="ARBA00023136"/>
    </source>
</evidence>
<reference evidence="6 7" key="1">
    <citation type="journal article" date="2009" name="J. Bacteriol.">
        <title>Complete genome sequence of Robiginitalea biformata HTCC2501.</title>
        <authorList>
            <person name="Oh H.M."/>
            <person name="Giovannoni S.J."/>
            <person name="Lee K."/>
            <person name="Ferriera S."/>
            <person name="Johnson J."/>
            <person name="Cho J.C."/>
        </authorList>
    </citation>
    <scope>NUCLEOTIDE SEQUENCE [LARGE SCALE GENOMIC DNA]</scope>
    <source>
        <strain evidence="7">ATCC BAA-864 / HTCC2501 / KCTC 12146</strain>
    </source>
</reference>
<keyword evidence="2 5" id="KW-0812">Transmembrane</keyword>
<gene>
    <name evidence="6" type="ordered locus">RB2501_11267</name>
</gene>
<dbReference type="RefSeq" id="WP_015754223.1">
    <property type="nucleotide sequence ID" value="NC_013222.1"/>
</dbReference>
<dbReference type="AlphaFoldDB" id="A4CML0"/>
<evidence type="ECO:0000256" key="3">
    <source>
        <dbReference type="ARBA" id="ARBA00022989"/>
    </source>
</evidence>
<dbReference type="HOGENOM" id="CLU_034788_0_0_10"/>
<dbReference type="Gene3D" id="1.20.1530.20">
    <property type="match status" value="1"/>
</dbReference>
<evidence type="ECO:0000256" key="5">
    <source>
        <dbReference type="SAM" id="Phobius"/>
    </source>
</evidence>
<dbReference type="eggNOG" id="COG0385">
    <property type="taxonomic scope" value="Bacteria"/>
</dbReference>
<proteinExistence type="predicted"/>
<feature type="transmembrane region" description="Helical" evidence="5">
    <location>
        <begin position="49"/>
        <end position="72"/>
    </location>
</feature>
<dbReference type="KEGG" id="rbi:RB2501_11267"/>